<feature type="transmembrane region" description="Helical" evidence="1">
    <location>
        <begin position="132"/>
        <end position="149"/>
    </location>
</feature>
<accession>A0A284VKY4</accession>
<keyword evidence="1" id="KW-1133">Transmembrane helix</keyword>
<dbReference type="PANTHER" id="PTHR41710">
    <property type="entry name" value="GLYCOSYL TRANSFERASE, FAMILY 39"/>
    <property type="match status" value="1"/>
</dbReference>
<feature type="transmembrane region" description="Helical" evidence="1">
    <location>
        <begin position="156"/>
        <end position="176"/>
    </location>
</feature>
<keyword evidence="3" id="KW-1185">Reference proteome</keyword>
<dbReference type="InterPro" id="IPR019962">
    <property type="entry name" value="CHP03663"/>
</dbReference>
<evidence type="ECO:0000313" key="3">
    <source>
        <dbReference type="Proteomes" id="UP000218615"/>
    </source>
</evidence>
<feature type="transmembrane region" description="Helical" evidence="1">
    <location>
        <begin position="364"/>
        <end position="384"/>
    </location>
</feature>
<dbReference type="RefSeq" id="WP_096204222.1">
    <property type="nucleotide sequence ID" value="NZ_FZMP01000048.1"/>
</dbReference>
<reference evidence="3" key="1">
    <citation type="submission" date="2017-06" db="EMBL/GenBank/DDBJ databases">
        <authorList>
            <person name="Cremers G."/>
        </authorList>
    </citation>
    <scope>NUCLEOTIDE SEQUENCE [LARGE SCALE GENOMIC DNA]</scope>
</reference>
<feature type="transmembrane region" description="Helical" evidence="1">
    <location>
        <begin position="182"/>
        <end position="198"/>
    </location>
</feature>
<feature type="transmembrane region" description="Helical" evidence="1">
    <location>
        <begin position="7"/>
        <end position="25"/>
    </location>
</feature>
<feature type="transmembrane region" description="Helical" evidence="1">
    <location>
        <begin position="420"/>
        <end position="445"/>
    </location>
</feature>
<feature type="transmembrane region" description="Helical" evidence="1">
    <location>
        <begin position="390"/>
        <end position="408"/>
    </location>
</feature>
<dbReference type="Proteomes" id="UP000218615">
    <property type="component" value="Unassembled WGS sequence"/>
</dbReference>
<feature type="transmembrane region" description="Helical" evidence="1">
    <location>
        <begin position="273"/>
        <end position="297"/>
    </location>
</feature>
<feature type="transmembrane region" description="Helical" evidence="1">
    <location>
        <begin position="218"/>
        <end position="239"/>
    </location>
</feature>
<name>A0A284VKY4_9EURY</name>
<dbReference type="AlphaFoldDB" id="A0A284VKY4"/>
<feature type="transmembrane region" description="Helical" evidence="1">
    <location>
        <begin position="79"/>
        <end position="97"/>
    </location>
</feature>
<protein>
    <submittedName>
        <fullName evidence="2">Uncharacterized protein</fullName>
    </submittedName>
</protein>
<dbReference type="PANTHER" id="PTHR41710:SF2">
    <property type="entry name" value="GLYCOSYL TRANSFERASE FAMILY 39_83 DOMAIN-CONTAINING PROTEIN"/>
    <property type="match status" value="1"/>
</dbReference>
<keyword evidence="1" id="KW-0812">Transmembrane</keyword>
<dbReference type="OrthoDB" id="313515at2157"/>
<dbReference type="EMBL" id="FZMP01000048">
    <property type="protein sequence ID" value="SNQ59925.1"/>
    <property type="molecule type" value="Genomic_DNA"/>
</dbReference>
<proteinExistence type="predicted"/>
<sequence length="589" mass="68643">MDKRELALYLGFILIIVTAFSLRLYHLDERVFHHDEAAVGYFTYKLFNDGTYSYDPSFHGPFMYYVTAEMYRRLGDNIYSSRLLPAIFGASMLFLLFPLRKYIRTGGMVLAAFFFAVSPSFLYYSRFYREDIFIAFFTLVALVCAVKYAEKYTESGYSYLRVFYLFLAGAALVSLAALKENAYIMMALIAFFLLLLFIRQKGYKGLPGRIKSRDKQLFIPVAEGLFLVLVVLVLFSLFYTGNVLDFSGMKVAVEKAVSHWYEMHKIQRIGGPYYFYLPIIALYELPVLIFGVLGAAYYGCCEKKKEKMFIIFLAYWVIVDVIYILTNYYPVAGRFLPISYLPVAFVVYLPLLVFGILSVLKSRNLFYSFLIYWTVTNLVVYSYVQEKVPWLVLNPLLPLVILAATFLGERLSEFKFNSKTGAVTLIALILSLTFFMYSSVFLNYYDYTNPAEPLIQAAQPPQKYSRFLDTFFEISSQYQNQSTEVQITDDQMETQFLWYLRHYGNVKWKVSINSSFTAPLIVVHDSDGNESDASIVKRRLSSDYMRLDSAKMSWYWFKDSDINLDYLLYRKMDRQPGEYRFVLFYKPRN</sequence>
<feature type="transmembrane region" description="Helical" evidence="1">
    <location>
        <begin position="109"/>
        <end position="126"/>
    </location>
</feature>
<keyword evidence="1" id="KW-0472">Membrane</keyword>
<gene>
    <name evidence="2" type="ORF">MNV_1410001</name>
</gene>
<feature type="transmembrane region" description="Helical" evidence="1">
    <location>
        <begin position="335"/>
        <end position="357"/>
    </location>
</feature>
<evidence type="ECO:0000256" key="1">
    <source>
        <dbReference type="SAM" id="Phobius"/>
    </source>
</evidence>
<organism evidence="2 3">
    <name type="scientific">Candidatus Methanoperedens nitratireducens</name>
    <dbReference type="NCBI Taxonomy" id="1392998"/>
    <lineage>
        <taxon>Archaea</taxon>
        <taxon>Methanobacteriati</taxon>
        <taxon>Methanobacteriota</taxon>
        <taxon>Stenosarchaea group</taxon>
        <taxon>Methanomicrobia</taxon>
        <taxon>Methanosarcinales</taxon>
        <taxon>ANME-2 cluster</taxon>
        <taxon>Candidatus Methanoperedentaceae</taxon>
        <taxon>Candidatus Methanoperedens</taxon>
    </lineage>
</organism>
<evidence type="ECO:0000313" key="2">
    <source>
        <dbReference type="EMBL" id="SNQ59925.1"/>
    </source>
</evidence>
<feature type="transmembrane region" description="Helical" evidence="1">
    <location>
        <begin position="309"/>
        <end position="329"/>
    </location>
</feature>
<dbReference type="NCBIfam" id="TIGR03663">
    <property type="entry name" value="flippase activity-associated protein Agl23"/>
    <property type="match status" value="1"/>
</dbReference>